<keyword evidence="7" id="KW-0812">Transmembrane</keyword>
<dbReference type="EMBL" id="DS235750">
    <property type="protein sequence ID" value="EEB16311.1"/>
    <property type="molecule type" value="Genomic_DNA"/>
</dbReference>
<dbReference type="PANTHER" id="PTHR10720:SF0">
    <property type="entry name" value="HEME OXYGENASE"/>
    <property type="match status" value="1"/>
</dbReference>
<feature type="binding site" description="axial binding residue" evidence="6">
    <location>
        <position position="18"/>
    </location>
    <ligand>
        <name>heme b</name>
        <dbReference type="ChEBI" id="CHEBI:60344"/>
    </ligand>
    <ligandPart>
        <name>Fe</name>
        <dbReference type="ChEBI" id="CHEBI:18248"/>
    </ligandPart>
</feature>
<organism>
    <name type="scientific">Pediculus humanus subsp. corporis</name>
    <name type="common">Body louse</name>
    <dbReference type="NCBI Taxonomy" id="121224"/>
    <lineage>
        <taxon>Eukaryota</taxon>
        <taxon>Metazoa</taxon>
        <taxon>Ecdysozoa</taxon>
        <taxon>Arthropoda</taxon>
        <taxon>Hexapoda</taxon>
        <taxon>Insecta</taxon>
        <taxon>Pterygota</taxon>
        <taxon>Neoptera</taxon>
        <taxon>Paraneoptera</taxon>
        <taxon>Psocodea</taxon>
        <taxon>Troctomorpha</taxon>
        <taxon>Phthiraptera</taxon>
        <taxon>Anoplura</taxon>
        <taxon>Pediculidae</taxon>
        <taxon>Pediculus</taxon>
    </lineage>
</organism>
<evidence type="ECO:0000256" key="1">
    <source>
        <dbReference type="ARBA" id="ARBA00022617"/>
    </source>
</evidence>
<dbReference type="EnsemblMetazoa" id="PHUM417690-RA">
    <property type="protein sequence ID" value="PHUM417690-PA"/>
    <property type="gene ID" value="PHUM417690"/>
</dbReference>
<feature type="transmembrane region" description="Helical" evidence="7">
    <location>
        <begin position="221"/>
        <end position="240"/>
    </location>
</feature>
<sequence>MSDELFTVTMRKAVKKVHAITDSMVNAKFVFALNDDSVWSQALLLFYEVFKFLEIQMKENSNGYLGSLYSEDMSRTEAFENDLKFFLGDNWKENYVLDKSVKNYIQHLETLTKTDPDLLMAYVYHLYMGLLSGGQILQKKREFQAKITGRKDKLGTAVTTFENVKISDVKANLKNKINEIAKNLDENKKELLIKESIKVFELNMTLIEAVKGTKYVAIKNIFLLFSFLAPIIGITMYFYWKKS</sequence>
<comment type="catalytic activity">
    <reaction evidence="4">
        <text>heme b + 3 reduced [NADPH--hemoprotein reductase] + 3 O2 = biliverdin IXalpha + CO + Fe(2+) + 3 oxidized [NADPH--hemoprotein reductase] + 3 H2O + H(+)</text>
        <dbReference type="Rhea" id="RHEA:21764"/>
        <dbReference type="Rhea" id="RHEA-COMP:11964"/>
        <dbReference type="Rhea" id="RHEA-COMP:11965"/>
        <dbReference type="ChEBI" id="CHEBI:15377"/>
        <dbReference type="ChEBI" id="CHEBI:15378"/>
        <dbReference type="ChEBI" id="CHEBI:15379"/>
        <dbReference type="ChEBI" id="CHEBI:17245"/>
        <dbReference type="ChEBI" id="CHEBI:29033"/>
        <dbReference type="ChEBI" id="CHEBI:57618"/>
        <dbReference type="ChEBI" id="CHEBI:57991"/>
        <dbReference type="ChEBI" id="CHEBI:58210"/>
        <dbReference type="ChEBI" id="CHEBI:60344"/>
        <dbReference type="EC" id="1.14.14.18"/>
    </reaction>
</comment>
<dbReference type="InParanoid" id="E0VSF5"/>
<dbReference type="Gene3D" id="1.20.910.10">
    <property type="entry name" value="Heme oxygenase-like"/>
    <property type="match status" value="1"/>
</dbReference>
<dbReference type="GO" id="GO:0046872">
    <property type="term" value="F:metal ion binding"/>
    <property type="evidence" value="ECO:0007669"/>
    <property type="project" value="UniProtKB-UniRule"/>
</dbReference>
<keyword evidence="10" id="KW-1185">Reference proteome</keyword>
<dbReference type="OrthoDB" id="652091at2759"/>
<dbReference type="eggNOG" id="KOG4480">
    <property type="taxonomic scope" value="Eukaryota"/>
</dbReference>
<dbReference type="GeneID" id="8234428"/>
<name>E0VSF5_PEDHC</name>
<dbReference type="Pfam" id="PF01126">
    <property type="entry name" value="Heme_oxygenase"/>
    <property type="match status" value="1"/>
</dbReference>
<feature type="binding site" evidence="5">
    <location>
        <position position="11"/>
    </location>
    <ligand>
        <name>heme b</name>
        <dbReference type="ChEBI" id="CHEBI:60344"/>
    </ligand>
</feature>
<reference evidence="8" key="2">
    <citation type="submission" date="2007-04" db="EMBL/GenBank/DDBJ databases">
        <title>The genome of the human body louse.</title>
        <authorList>
            <consortium name="The Human Body Louse Genome Consortium"/>
            <person name="Kirkness E."/>
            <person name="Walenz B."/>
            <person name="Hass B."/>
            <person name="Bruggner R."/>
            <person name="Strausberg R."/>
        </authorList>
    </citation>
    <scope>NUCLEOTIDE SEQUENCE</scope>
    <source>
        <strain evidence="8">USDA</strain>
    </source>
</reference>
<keyword evidence="1 4" id="KW-0349">Heme</keyword>
<evidence type="ECO:0000256" key="6">
    <source>
        <dbReference type="PIRSR" id="PIRSR000343-2"/>
    </source>
</evidence>
<evidence type="ECO:0000313" key="8">
    <source>
        <dbReference type="EMBL" id="EEB16311.1"/>
    </source>
</evidence>
<evidence type="ECO:0000256" key="5">
    <source>
        <dbReference type="PIRSR" id="PIRSR000343-1"/>
    </source>
</evidence>
<dbReference type="VEuPathDB" id="VectorBase:PHUM417690"/>
<evidence type="ECO:0000313" key="9">
    <source>
        <dbReference type="EnsemblMetazoa" id="PHUM417690-PA"/>
    </source>
</evidence>
<dbReference type="EMBL" id="AAZO01005124">
    <property type="status" value="NOT_ANNOTATED_CDS"/>
    <property type="molecule type" value="Genomic_DNA"/>
</dbReference>
<feature type="binding site" evidence="5">
    <location>
        <position position="124"/>
    </location>
    <ligand>
        <name>heme b</name>
        <dbReference type="ChEBI" id="CHEBI:60344"/>
    </ligand>
</feature>
<dbReference type="CTD" id="8234428"/>
<proteinExistence type="inferred from homology"/>
<keyword evidence="2 4" id="KW-0479">Metal-binding</keyword>
<dbReference type="AlphaFoldDB" id="E0VSF5"/>
<dbReference type="HOGENOM" id="CLU_057050_3_0_1"/>
<accession>E0VSF5</accession>
<dbReference type="GO" id="GO:0004392">
    <property type="term" value="F:heme oxygenase (decyclizing) activity"/>
    <property type="evidence" value="ECO:0007669"/>
    <property type="project" value="UniProtKB-UniRule"/>
</dbReference>
<dbReference type="PRINTS" id="PR00088">
    <property type="entry name" value="HAEMOXYGNASE"/>
</dbReference>
<reference evidence="8" key="1">
    <citation type="submission" date="2007-04" db="EMBL/GenBank/DDBJ databases">
        <title>Annotation of Pediculus humanus corporis strain USDA.</title>
        <authorList>
            <person name="Kirkness E."/>
            <person name="Hannick L."/>
            <person name="Hass B."/>
            <person name="Bruggner R."/>
            <person name="Lawson D."/>
            <person name="Bidwell S."/>
            <person name="Joardar V."/>
            <person name="Caler E."/>
            <person name="Walenz B."/>
            <person name="Inman J."/>
            <person name="Schobel S."/>
            <person name="Galinsky K."/>
            <person name="Amedeo P."/>
            <person name="Strausberg R."/>
        </authorList>
    </citation>
    <scope>NUCLEOTIDE SEQUENCE</scope>
    <source>
        <strain evidence="8">USDA</strain>
    </source>
</reference>
<dbReference type="KEGG" id="phu:Phum_PHUM417690"/>
<keyword evidence="7" id="KW-1133">Transmembrane helix</keyword>
<evidence type="ECO:0000256" key="4">
    <source>
        <dbReference type="PIRNR" id="PIRNR000343"/>
    </source>
</evidence>
<reference evidence="9" key="3">
    <citation type="submission" date="2020-05" db="UniProtKB">
        <authorList>
            <consortium name="EnsemblMetazoa"/>
        </authorList>
    </citation>
    <scope>IDENTIFICATION</scope>
    <source>
        <strain evidence="9">USDA</strain>
    </source>
</reference>
<evidence type="ECO:0000256" key="7">
    <source>
        <dbReference type="SAM" id="Phobius"/>
    </source>
</evidence>
<dbReference type="FunCoup" id="E0VSF5">
    <property type="interactions" value="357"/>
</dbReference>
<evidence type="ECO:0000256" key="3">
    <source>
        <dbReference type="ARBA" id="ARBA00023004"/>
    </source>
</evidence>
<dbReference type="CDD" id="cd19165">
    <property type="entry name" value="HemeO"/>
    <property type="match status" value="1"/>
</dbReference>
<gene>
    <name evidence="9" type="primary">8234428</name>
    <name evidence="8" type="ORF">Phum_PHUM417690</name>
</gene>
<dbReference type="GO" id="GO:0006788">
    <property type="term" value="P:heme oxidation"/>
    <property type="evidence" value="ECO:0007669"/>
    <property type="project" value="UniProtKB-UniRule"/>
</dbReference>
<keyword evidence="3 4" id="KW-0408">Iron</keyword>
<protein>
    <recommendedName>
        <fullName evidence="4">Heme oxygenase</fullName>
        <ecNumber evidence="4">1.14.14.18</ecNumber>
    </recommendedName>
</protein>
<keyword evidence="7" id="KW-0472">Membrane</keyword>
<dbReference type="PANTHER" id="PTHR10720">
    <property type="entry name" value="HEME OXYGENASE"/>
    <property type="match status" value="1"/>
</dbReference>
<dbReference type="InterPro" id="IPR016084">
    <property type="entry name" value="Haem_Oase-like_multi-hlx"/>
</dbReference>
<dbReference type="STRING" id="121224.E0VSF5"/>
<dbReference type="PIRSF" id="PIRSF000343">
    <property type="entry name" value="Haem_Oase"/>
    <property type="match status" value="1"/>
</dbReference>
<dbReference type="InterPro" id="IPR016053">
    <property type="entry name" value="Haem_Oase-like"/>
</dbReference>
<dbReference type="OMA" id="HYLGENW"/>
<keyword evidence="8" id="KW-0560">Oxidoreductase</keyword>
<evidence type="ECO:0000313" key="10">
    <source>
        <dbReference type="Proteomes" id="UP000009046"/>
    </source>
</evidence>
<comment type="similarity">
    <text evidence="4">Belongs to the heme oxygenase family.</text>
</comment>
<dbReference type="RefSeq" id="XP_002429049.1">
    <property type="nucleotide sequence ID" value="XM_002429004.1"/>
</dbReference>
<dbReference type="Proteomes" id="UP000009046">
    <property type="component" value="Unassembled WGS sequence"/>
</dbReference>
<dbReference type="SUPFAM" id="SSF48613">
    <property type="entry name" value="Heme oxygenase-like"/>
    <property type="match status" value="1"/>
</dbReference>
<dbReference type="EC" id="1.14.14.18" evidence="4"/>
<dbReference type="InterPro" id="IPR002051">
    <property type="entry name" value="Haem_Oase"/>
</dbReference>
<evidence type="ECO:0000256" key="2">
    <source>
        <dbReference type="ARBA" id="ARBA00022723"/>
    </source>
</evidence>